<evidence type="ECO:0000256" key="3">
    <source>
        <dbReference type="ARBA" id="ARBA00008621"/>
    </source>
</evidence>
<evidence type="ECO:0000256" key="8">
    <source>
        <dbReference type="ARBA" id="ARBA00025046"/>
    </source>
</evidence>
<dbReference type="Proteomes" id="UP001500752">
    <property type="component" value="Unassembled WGS sequence"/>
</dbReference>
<dbReference type="EC" id="4.1.3.17" evidence="5"/>
<comment type="caution">
    <text evidence="13">The sequence shown here is derived from an EMBL/GenBank/DDBJ whole genome shotgun (WGS) entry which is preliminary data.</text>
</comment>
<keyword evidence="14" id="KW-1185">Reference proteome</keyword>
<dbReference type="EMBL" id="BAABEO010000026">
    <property type="protein sequence ID" value="GAA3699830.1"/>
    <property type="molecule type" value="Genomic_DNA"/>
</dbReference>
<evidence type="ECO:0000256" key="9">
    <source>
        <dbReference type="ARBA" id="ARBA00029596"/>
    </source>
</evidence>
<protein>
    <recommendedName>
        <fullName evidence="7">Putative 4-hydroxy-4-methyl-2-oxoglutarate aldolase</fullName>
        <ecNumber evidence="6">4.1.1.112</ecNumber>
        <ecNumber evidence="5">4.1.3.17</ecNumber>
    </recommendedName>
    <alternativeName>
        <fullName evidence="11">Oxaloacetate decarboxylase</fullName>
    </alternativeName>
    <alternativeName>
        <fullName evidence="9">Regulator of ribonuclease activity homolog</fullName>
    </alternativeName>
    <alternativeName>
        <fullName evidence="10">RraA-like protein</fullName>
    </alternativeName>
</protein>
<dbReference type="RefSeq" id="WP_345153764.1">
    <property type="nucleotide sequence ID" value="NZ_BAABEO010000026.1"/>
</dbReference>
<proteinExistence type="inferred from homology"/>
<comment type="similarity">
    <text evidence="3">Belongs to the class II aldolase/RraA-like family.</text>
</comment>
<dbReference type="InterPro" id="IPR036704">
    <property type="entry name" value="RraA/RraA-like_sf"/>
</dbReference>
<comment type="function">
    <text evidence="8">Catalyzes the aldol cleavage of 4-hydroxy-4-methyl-2-oxoglutarate (HMG) into 2 molecules of pyruvate. Also contains a secondary oxaloacetate (OAA) decarboxylase activity due to the common pyruvate enolate transition state formed following C-C bond cleavage in the retro-aldol and decarboxylation reactions.</text>
</comment>
<organism evidence="13 14">
    <name type="scientific">Arthrobacter ginkgonis</name>
    <dbReference type="NCBI Taxonomy" id="1630594"/>
    <lineage>
        <taxon>Bacteria</taxon>
        <taxon>Bacillati</taxon>
        <taxon>Actinomycetota</taxon>
        <taxon>Actinomycetes</taxon>
        <taxon>Micrococcales</taxon>
        <taxon>Micrococcaceae</taxon>
        <taxon>Arthrobacter</taxon>
    </lineage>
</organism>
<dbReference type="Pfam" id="PF03737">
    <property type="entry name" value="RraA-like"/>
    <property type="match status" value="1"/>
</dbReference>
<dbReference type="Gene3D" id="3.50.30.40">
    <property type="entry name" value="Ribonuclease E inhibitor RraA/RraA-like"/>
    <property type="match status" value="1"/>
</dbReference>
<dbReference type="PANTHER" id="PTHR33254:SF4">
    <property type="entry name" value="4-HYDROXY-4-METHYL-2-OXOGLUTARATE ALDOLASE 3-RELATED"/>
    <property type="match status" value="1"/>
</dbReference>
<comment type="catalytic activity">
    <reaction evidence="1">
        <text>4-hydroxy-4-methyl-2-oxoglutarate = 2 pyruvate</text>
        <dbReference type="Rhea" id="RHEA:22748"/>
        <dbReference type="ChEBI" id="CHEBI:15361"/>
        <dbReference type="ChEBI" id="CHEBI:58276"/>
        <dbReference type="EC" id="4.1.3.17"/>
    </reaction>
</comment>
<name>A0ABP7D5T2_9MICC</name>
<evidence type="ECO:0000256" key="12">
    <source>
        <dbReference type="ARBA" id="ARBA00047973"/>
    </source>
</evidence>
<dbReference type="InterPro" id="IPR005493">
    <property type="entry name" value="RraA/RraA-like"/>
</dbReference>
<gene>
    <name evidence="13" type="ORF">GCM10023081_40810</name>
</gene>
<evidence type="ECO:0000256" key="4">
    <source>
        <dbReference type="ARBA" id="ARBA00011233"/>
    </source>
</evidence>
<accession>A0ABP7D5T2</accession>
<evidence type="ECO:0000256" key="7">
    <source>
        <dbReference type="ARBA" id="ARBA00016549"/>
    </source>
</evidence>
<sequence>MTEPIITRFSRLGTATVSDALDKLGLPGSLLGIAPLADAQHMVGRAFTVRYVSAQTPAGTVGDFIDQVMPGEVVVLDNDARVDCTVWGDILTAVAHHRGIAGTVIEGVCRDTHRALSINYPIFSRGRFMRTGKDRVEVAEERGPVTIGGVTVRQGDILLGDSDGVVAIPRESEERVLEIAESIDAREDSILAAALAGATIAEARARFGYHNLQRKDAE</sequence>
<comment type="subunit">
    <text evidence="4">Homotrimer.</text>
</comment>
<dbReference type="EC" id="4.1.1.112" evidence="6"/>
<evidence type="ECO:0000313" key="14">
    <source>
        <dbReference type="Proteomes" id="UP001500752"/>
    </source>
</evidence>
<dbReference type="CDD" id="cd16841">
    <property type="entry name" value="RraA_family"/>
    <property type="match status" value="1"/>
</dbReference>
<evidence type="ECO:0000256" key="2">
    <source>
        <dbReference type="ARBA" id="ARBA00001968"/>
    </source>
</evidence>
<evidence type="ECO:0000256" key="11">
    <source>
        <dbReference type="ARBA" id="ARBA00032305"/>
    </source>
</evidence>
<dbReference type="PANTHER" id="PTHR33254">
    <property type="entry name" value="4-HYDROXY-4-METHYL-2-OXOGLUTARATE ALDOLASE 3-RELATED"/>
    <property type="match status" value="1"/>
</dbReference>
<comment type="catalytic activity">
    <reaction evidence="12">
        <text>oxaloacetate + H(+) = pyruvate + CO2</text>
        <dbReference type="Rhea" id="RHEA:15641"/>
        <dbReference type="ChEBI" id="CHEBI:15361"/>
        <dbReference type="ChEBI" id="CHEBI:15378"/>
        <dbReference type="ChEBI" id="CHEBI:16452"/>
        <dbReference type="ChEBI" id="CHEBI:16526"/>
        <dbReference type="EC" id="4.1.1.112"/>
    </reaction>
</comment>
<evidence type="ECO:0000256" key="5">
    <source>
        <dbReference type="ARBA" id="ARBA00012213"/>
    </source>
</evidence>
<evidence type="ECO:0000313" key="13">
    <source>
        <dbReference type="EMBL" id="GAA3699830.1"/>
    </source>
</evidence>
<comment type="cofactor">
    <cofactor evidence="2">
        <name>a divalent metal cation</name>
        <dbReference type="ChEBI" id="CHEBI:60240"/>
    </cofactor>
</comment>
<dbReference type="SUPFAM" id="SSF89562">
    <property type="entry name" value="RraA-like"/>
    <property type="match status" value="1"/>
</dbReference>
<reference evidence="14" key="1">
    <citation type="journal article" date="2019" name="Int. J. Syst. Evol. Microbiol.">
        <title>The Global Catalogue of Microorganisms (GCM) 10K type strain sequencing project: providing services to taxonomists for standard genome sequencing and annotation.</title>
        <authorList>
            <consortium name="The Broad Institute Genomics Platform"/>
            <consortium name="The Broad Institute Genome Sequencing Center for Infectious Disease"/>
            <person name="Wu L."/>
            <person name="Ma J."/>
        </authorList>
    </citation>
    <scope>NUCLEOTIDE SEQUENCE [LARGE SCALE GENOMIC DNA]</scope>
    <source>
        <strain evidence="14">JCM 30742</strain>
    </source>
</reference>
<evidence type="ECO:0000256" key="6">
    <source>
        <dbReference type="ARBA" id="ARBA00012947"/>
    </source>
</evidence>
<evidence type="ECO:0000256" key="1">
    <source>
        <dbReference type="ARBA" id="ARBA00001342"/>
    </source>
</evidence>
<evidence type="ECO:0000256" key="10">
    <source>
        <dbReference type="ARBA" id="ARBA00030169"/>
    </source>
</evidence>